<dbReference type="EMBL" id="MU155035">
    <property type="protein sequence ID" value="KAF9486664.1"/>
    <property type="molecule type" value="Genomic_DNA"/>
</dbReference>
<accession>A0A9P5ZFA5</accession>
<proteinExistence type="predicted"/>
<gene>
    <name evidence="1" type="ORF">BDN71DRAFT_1459201</name>
</gene>
<sequence length="74" mass="8222">MNHDILTAVTTRERCAASSQQNDDDGNKALCGLCQAHSALGMRRRRPRNAETYYFARAVVGHESEAEDSQNVAR</sequence>
<dbReference type="Proteomes" id="UP000807025">
    <property type="component" value="Unassembled WGS sequence"/>
</dbReference>
<organism evidence="1 2">
    <name type="scientific">Pleurotus eryngii</name>
    <name type="common">Boletus of the steppes</name>
    <dbReference type="NCBI Taxonomy" id="5323"/>
    <lineage>
        <taxon>Eukaryota</taxon>
        <taxon>Fungi</taxon>
        <taxon>Dikarya</taxon>
        <taxon>Basidiomycota</taxon>
        <taxon>Agaricomycotina</taxon>
        <taxon>Agaricomycetes</taxon>
        <taxon>Agaricomycetidae</taxon>
        <taxon>Agaricales</taxon>
        <taxon>Pleurotineae</taxon>
        <taxon>Pleurotaceae</taxon>
        <taxon>Pleurotus</taxon>
    </lineage>
</organism>
<protein>
    <submittedName>
        <fullName evidence="1">Uncharacterized protein</fullName>
    </submittedName>
</protein>
<reference evidence="1" key="1">
    <citation type="submission" date="2020-11" db="EMBL/GenBank/DDBJ databases">
        <authorList>
            <consortium name="DOE Joint Genome Institute"/>
            <person name="Ahrendt S."/>
            <person name="Riley R."/>
            <person name="Andreopoulos W."/>
            <person name="Labutti K."/>
            <person name="Pangilinan J."/>
            <person name="Ruiz-Duenas F.J."/>
            <person name="Barrasa J.M."/>
            <person name="Sanchez-Garcia M."/>
            <person name="Camarero S."/>
            <person name="Miyauchi S."/>
            <person name="Serrano A."/>
            <person name="Linde D."/>
            <person name="Babiker R."/>
            <person name="Drula E."/>
            <person name="Ayuso-Fernandez I."/>
            <person name="Pacheco R."/>
            <person name="Padilla G."/>
            <person name="Ferreira P."/>
            <person name="Barriuso J."/>
            <person name="Kellner H."/>
            <person name="Castanera R."/>
            <person name="Alfaro M."/>
            <person name="Ramirez L."/>
            <person name="Pisabarro A.G."/>
            <person name="Kuo A."/>
            <person name="Tritt A."/>
            <person name="Lipzen A."/>
            <person name="He G."/>
            <person name="Yan M."/>
            <person name="Ng V."/>
            <person name="Cullen D."/>
            <person name="Martin F."/>
            <person name="Rosso M.-N."/>
            <person name="Henrissat B."/>
            <person name="Hibbett D."/>
            <person name="Martinez A.T."/>
            <person name="Grigoriev I.V."/>
        </authorList>
    </citation>
    <scope>NUCLEOTIDE SEQUENCE</scope>
    <source>
        <strain evidence="1">ATCC 90797</strain>
    </source>
</reference>
<evidence type="ECO:0000313" key="1">
    <source>
        <dbReference type="EMBL" id="KAF9486664.1"/>
    </source>
</evidence>
<keyword evidence="2" id="KW-1185">Reference proteome</keyword>
<evidence type="ECO:0000313" key="2">
    <source>
        <dbReference type="Proteomes" id="UP000807025"/>
    </source>
</evidence>
<comment type="caution">
    <text evidence="1">The sequence shown here is derived from an EMBL/GenBank/DDBJ whole genome shotgun (WGS) entry which is preliminary data.</text>
</comment>
<name>A0A9P5ZFA5_PLEER</name>
<dbReference type="AlphaFoldDB" id="A0A9P5ZFA5"/>